<evidence type="ECO:0000256" key="5">
    <source>
        <dbReference type="ARBA" id="ARBA00022792"/>
    </source>
</evidence>
<evidence type="ECO:0000256" key="2">
    <source>
        <dbReference type="ARBA" id="ARBA00007294"/>
    </source>
</evidence>
<evidence type="ECO:0000256" key="4">
    <source>
        <dbReference type="ARBA" id="ARBA00022692"/>
    </source>
</evidence>
<feature type="binding site" description="axial binding residue" evidence="11">
    <location>
        <position position="160"/>
    </location>
    <ligand>
        <name>heme b</name>
        <dbReference type="ChEBI" id="CHEBI:60344"/>
        <note>ligand shared with SDHC</note>
    </ligand>
    <ligandPart>
        <name>Fe</name>
        <dbReference type="ChEBI" id="CHEBI:18248"/>
    </ligandPart>
</feature>
<evidence type="ECO:0000256" key="10">
    <source>
        <dbReference type="PIRSR" id="PIRSR607992-1"/>
    </source>
</evidence>
<keyword evidence="9 12" id="KW-0472">Membrane</keyword>
<dbReference type="InterPro" id="IPR007992">
    <property type="entry name" value="CybS"/>
</dbReference>
<dbReference type="AlphaFoldDB" id="A0AAJ8BLG3"/>
<evidence type="ECO:0000256" key="11">
    <source>
        <dbReference type="PIRSR" id="PIRSR607992-2"/>
    </source>
</evidence>
<dbReference type="PANTHER" id="PTHR13337">
    <property type="entry name" value="SUCCINATE DEHYDROGENASE"/>
    <property type="match status" value="1"/>
</dbReference>
<dbReference type="VEuPathDB" id="FungiDB:An01g13930"/>
<feature type="binding site" evidence="10">
    <location>
        <position position="172"/>
    </location>
    <ligand>
        <name>a ubiquinone</name>
        <dbReference type="ChEBI" id="CHEBI:16389"/>
        <note>ligand shared with IP/SDHB</note>
    </ligand>
</feature>
<reference evidence="13" key="1">
    <citation type="submission" date="2025-02" db="EMBL/GenBank/DDBJ databases">
        <authorList>
            <consortium name="NCBI Genome Project"/>
        </authorList>
    </citation>
    <scope>NUCLEOTIDE SEQUENCE</scope>
</reference>
<sequence>MMTVFPIGLPRFHSQLQFTFASVTCCACVYLALSIAVTTPPTSSTPLLQAKAHSAKWPPSRASLLPSSGRRSALPSRLRMSRRSWLFMLPLRSRSCLLCLLDAVNDPAPIPKSHPTEGSYHWTFERIVSAGLVPLCIAPFAAGSMSPVMDAVICSAIVVHSHIGFHASITDYFPTRRVPKTHTFMIWLLRAFTLSTAVGLYEFETNDVGVTEALRRVWNA</sequence>
<keyword evidence="11" id="KW-0479">Metal-binding</keyword>
<gene>
    <name evidence="13" type="ORF">An01g13930</name>
</gene>
<evidence type="ECO:0000256" key="9">
    <source>
        <dbReference type="ARBA" id="ARBA00023136"/>
    </source>
</evidence>
<evidence type="ECO:0000313" key="13">
    <source>
        <dbReference type="RefSeq" id="XP_059599847.1"/>
    </source>
</evidence>
<dbReference type="GO" id="GO:0005743">
    <property type="term" value="C:mitochondrial inner membrane"/>
    <property type="evidence" value="ECO:0007669"/>
    <property type="project" value="UniProtKB-SubCell"/>
</dbReference>
<dbReference type="CDD" id="cd03496">
    <property type="entry name" value="SQR_TypeC_CybS"/>
    <property type="match status" value="1"/>
</dbReference>
<dbReference type="InterPro" id="IPR034804">
    <property type="entry name" value="SQR/QFR_C/D"/>
</dbReference>
<comment type="subcellular location">
    <subcellularLocation>
        <location evidence="1 12">Mitochondrion inner membrane</location>
        <topology evidence="1 12">Multi-pass membrane protein</topology>
    </subcellularLocation>
</comment>
<accession>A0AAJ8BLG3</accession>
<protein>
    <recommendedName>
        <fullName evidence="12">Succinate dehydrogenase [ubiquinone] cytochrome b small subunit</fullName>
    </recommendedName>
</protein>
<keyword evidence="8 12" id="KW-0496">Mitochondrion</keyword>
<name>A0AAJ8BLG3_ASPNG</name>
<dbReference type="GO" id="GO:0046872">
    <property type="term" value="F:metal ion binding"/>
    <property type="evidence" value="ECO:0007669"/>
    <property type="project" value="UniProtKB-KW"/>
</dbReference>
<dbReference type="GeneID" id="4978513"/>
<dbReference type="Gene3D" id="1.20.1300.10">
    <property type="entry name" value="Fumarate reductase/succinate dehydrogenase, transmembrane subunit"/>
    <property type="match status" value="1"/>
</dbReference>
<dbReference type="PANTHER" id="PTHR13337:SF2">
    <property type="entry name" value="SUCCINATE DEHYDROGENASE [UBIQUINONE] CYTOCHROME B SMALL SUBUNIT, MITOCHONDRIAL"/>
    <property type="match status" value="1"/>
</dbReference>
<dbReference type="KEGG" id="ang:An01g13930"/>
<dbReference type="Pfam" id="PF05328">
    <property type="entry name" value="CybS"/>
    <property type="match status" value="1"/>
</dbReference>
<dbReference type="GO" id="GO:0098796">
    <property type="term" value="C:membrane protein complex"/>
    <property type="evidence" value="ECO:0007669"/>
    <property type="project" value="UniProtKB-ARBA"/>
</dbReference>
<evidence type="ECO:0000256" key="6">
    <source>
        <dbReference type="ARBA" id="ARBA00022946"/>
    </source>
</evidence>
<evidence type="ECO:0000256" key="1">
    <source>
        <dbReference type="ARBA" id="ARBA00004448"/>
    </source>
</evidence>
<keyword evidence="5 12" id="KW-0999">Mitochondrion inner membrane</keyword>
<organism evidence="13">
    <name type="scientific">Aspergillus niger</name>
    <dbReference type="NCBI Taxonomy" id="5061"/>
    <lineage>
        <taxon>Eukaryota</taxon>
        <taxon>Fungi</taxon>
        <taxon>Dikarya</taxon>
        <taxon>Ascomycota</taxon>
        <taxon>Pezizomycotina</taxon>
        <taxon>Eurotiomycetes</taxon>
        <taxon>Eurotiomycetidae</taxon>
        <taxon>Eurotiales</taxon>
        <taxon>Aspergillaceae</taxon>
        <taxon>Aspergillus</taxon>
        <taxon>Aspergillus subgen. Circumdati</taxon>
    </lineage>
</organism>
<dbReference type="RefSeq" id="XP_059599847.1">
    <property type="nucleotide sequence ID" value="XM_059745542.1"/>
</dbReference>
<proteinExistence type="inferred from homology"/>
<keyword evidence="4" id="KW-0812">Transmembrane</keyword>
<keyword evidence="11" id="KW-0408">Iron</keyword>
<reference evidence="13" key="2">
    <citation type="submission" date="2025-08" db="UniProtKB">
        <authorList>
            <consortium name="RefSeq"/>
        </authorList>
    </citation>
    <scope>IDENTIFICATION</scope>
</reference>
<dbReference type="FunFam" id="1.20.1300.10:FF:000007">
    <property type="entry name" value="Succinate dehydrogenase [ubiquinone] cytochrome b small subunit"/>
    <property type="match status" value="1"/>
</dbReference>
<evidence type="ECO:0000256" key="8">
    <source>
        <dbReference type="ARBA" id="ARBA00023128"/>
    </source>
</evidence>
<evidence type="ECO:0000256" key="7">
    <source>
        <dbReference type="ARBA" id="ARBA00022989"/>
    </source>
</evidence>
<evidence type="ECO:0000256" key="12">
    <source>
        <dbReference type="RuleBase" id="RU364031"/>
    </source>
</evidence>
<evidence type="ECO:0000256" key="3">
    <source>
        <dbReference type="ARBA" id="ARBA00022448"/>
    </source>
</evidence>
<keyword evidence="3" id="KW-0813">Transport</keyword>
<comment type="similarity">
    <text evidence="2 12">Belongs to the CybS family.</text>
</comment>
<keyword evidence="7" id="KW-1133">Transmembrane helix</keyword>
<keyword evidence="6 12" id="KW-0809">Transit peptide</keyword>